<feature type="binding site" evidence="9">
    <location>
        <position position="39"/>
    </location>
    <ligand>
        <name>a divalent metal cation</name>
        <dbReference type="ChEBI" id="CHEBI:60240"/>
    </ligand>
</feature>
<feature type="binding site" evidence="9">
    <location>
        <position position="91"/>
    </location>
    <ligand>
        <name>a divalent metal cation</name>
        <dbReference type="ChEBI" id="CHEBI:60240"/>
    </ligand>
</feature>
<dbReference type="STRING" id="1122189.SAMN02745165_00620"/>
<dbReference type="InterPro" id="IPR036523">
    <property type="entry name" value="SurE-like_sf"/>
</dbReference>
<name>A0A1M6DCD6_MALRU</name>
<keyword evidence="8 9" id="KW-0378">Hydrolase</keyword>
<proteinExistence type="inferred from homology"/>
<dbReference type="AlphaFoldDB" id="A0A1M6DCD6"/>
<dbReference type="NCBIfam" id="NF001490">
    <property type="entry name" value="PRK00346.1-4"/>
    <property type="match status" value="1"/>
</dbReference>
<feature type="domain" description="Survival protein SurE-like phosphatase/nucleotidase" evidence="10">
    <location>
        <begin position="3"/>
        <end position="182"/>
    </location>
</feature>
<gene>
    <name evidence="9" type="primary">surE</name>
    <name evidence="11" type="ORF">SAMN02745165_00620</name>
</gene>
<reference evidence="11 12" key="1">
    <citation type="submission" date="2016-11" db="EMBL/GenBank/DDBJ databases">
        <authorList>
            <person name="Jaros S."/>
            <person name="Januszkiewicz K."/>
            <person name="Wedrychowicz H."/>
        </authorList>
    </citation>
    <scope>NUCLEOTIDE SEQUENCE [LARGE SCALE GENOMIC DNA]</scope>
    <source>
        <strain evidence="11 12">DSM 5091</strain>
    </source>
</reference>
<dbReference type="PANTHER" id="PTHR30457:SF12">
    <property type="entry name" value="5'_3'-NUCLEOTIDASE SURE"/>
    <property type="match status" value="1"/>
</dbReference>
<dbReference type="OrthoDB" id="9780815at2"/>
<dbReference type="GO" id="GO:0004309">
    <property type="term" value="F:exopolyphosphatase activity"/>
    <property type="evidence" value="ECO:0007669"/>
    <property type="project" value="TreeGrafter"/>
</dbReference>
<dbReference type="EC" id="3.1.3.5" evidence="9"/>
<comment type="cofactor">
    <cofactor evidence="2">
        <name>Mg(2+)</name>
        <dbReference type="ChEBI" id="CHEBI:18420"/>
    </cofactor>
</comment>
<sequence>MLILVTNDDGVRSPGIRSLAVALGRLGRVVVVAPDRNRSAVGHALTLERPLRAEEIKTDVFAVDGTPSDCVNLGVHGLLHEKPQLVVSGINRGGNLGDDITYSGTVCAAMEASLMGLPAFAVSLDCDVFQAEDLSRAAGFAAQLAEQVLQNGMPSDTFLNVNVPPGPCRGVRVTRQGKRKYGDAVTVNQDPRGRHYYWIGGGDVGFESIPGSDCDAVHEQMISVTPLHANLTNDSSFSAIEDWSLTTLLDKN</sequence>
<dbReference type="PANTHER" id="PTHR30457">
    <property type="entry name" value="5'-NUCLEOTIDASE SURE"/>
    <property type="match status" value="1"/>
</dbReference>
<comment type="function">
    <text evidence="9">Nucleotidase that shows phosphatase activity on nucleoside 5'-monophosphates.</text>
</comment>
<evidence type="ECO:0000256" key="8">
    <source>
        <dbReference type="ARBA" id="ARBA00022801"/>
    </source>
</evidence>
<dbReference type="GO" id="GO:0000166">
    <property type="term" value="F:nucleotide binding"/>
    <property type="evidence" value="ECO:0007669"/>
    <property type="project" value="UniProtKB-KW"/>
</dbReference>
<dbReference type="EMBL" id="FQZT01000002">
    <property type="protein sequence ID" value="SHI70741.1"/>
    <property type="molecule type" value="Genomic_DNA"/>
</dbReference>
<dbReference type="HAMAP" id="MF_00060">
    <property type="entry name" value="SurE"/>
    <property type="match status" value="1"/>
</dbReference>
<keyword evidence="12" id="KW-1185">Reference proteome</keyword>
<dbReference type="GO" id="GO:0005737">
    <property type="term" value="C:cytoplasm"/>
    <property type="evidence" value="ECO:0007669"/>
    <property type="project" value="UniProtKB-SubCell"/>
</dbReference>
<protein>
    <recommendedName>
        <fullName evidence="9">5'-nucleotidase SurE</fullName>
        <ecNumber evidence="9">3.1.3.5</ecNumber>
    </recommendedName>
    <alternativeName>
        <fullName evidence="9">Nucleoside 5'-monophosphate phosphohydrolase</fullName>
    </alternativeName>
</protein>
<dbReference type="FunFam" id="3.40.1210.10:FF:000001">
    <property type="entry name" value="5'/3'-nucleotidase SurE"/>
    <property type="match status" value="1"/>
</dbReference>
<dbReference type="GO" id="GO:0008254">
    <property type="term" value="F:3'-nucleotidase activity"/>
    <property type="evidence" value="ECO:0007669"/>
    <property type="project" value="TreeGrafter"/>
</dbReference>
<evidence type="ECO:0000313" key="12">
    <source>
        <dbReference type="Proteomes" id="UP000184171"/>
    </source>
</evidence>
<evidence type="ECO:0000313" key="11">
    <source>
        <dbReference type="EMBL" id="SHI70741.1"/>
    </source>
</evidence>
<keyword evidence="6 9" id="KW-0479">Metal-binding</keyword>
<dbReference type="SUPFAM" id="SSF64167">
    <property type="entry name" value="SurE-like"/>
    <property type="match status" value="1"/>
</dbReference>
<evidence type="ECO:0000256" key="5">
    <source>
        <dbReference type="ARBA" id="ARBA00022490"/>
    </source>
</evidence>
<keyword evidence="7 9" id="KW-0547">Nucleotide-binding</keyword>
<dbReference type="Gene3D" id="3.40.1210.10">
    <property type="entry name" value="Survival protein SurE-like phosphatase/nucleotidase"/>
    <property type="match status" value="1"/>
</dbReference>
<comment type="cofactor">
    <cofactor evidence="9">
        <name>a divalent metal cation</name>
        <dbReference type="ChEBI" id="CHEBI:60240"/>
    </cofactor>
    <text evidence="9">Binds 1 divalent metal cation per subunit.</text>
</comment>
<dbReference type="RefSeq" id="WP_072905474.1">
    <property type="nucleotide sequence ID" value="NZ_FQZT01000002.1"/>
</dbReference>
<comment type="similarity">
    <text evidence="4 9">Belongs to the SurE nucleotidase family.</text>
</comment>
<evidence type="ECO:0000256" key="3">
    <source>
        <dbReference type="ARBA" id="ARBA00004496"/>
    </source>
</evidence>
<dbReference type="NCBIfam" id="TIGR00087">
    <property type="entry name" value="surE"/>
    <property type="match status" value="1"/>
</dbReference>
<evidence type="ECO:0000256" key="6">
    <source>
        <dbReference type="ARBA" id="ARBA00022723"/>
    </source>
</evidence>
<evidence type="ECO:0000256" key="1">
    <source>
        <dbReference type="ARBA" id="ARBA00000815"/>
    </source>
</evidence>
<evidence type="ECO:0000256" key="2">
    <source>
        <dbReference type="ARBA" id="ARBA00001946"/>
    </source>
</evidence>
<comment type="catalytic activity">
    <reaction evidence="1 9">
        <text>a ribonucleoside 5'-phosphate + H2O = a ribonucleoside + phosphate</text>
        <dbReference type="Rhea" id="RHEA:12484"/>
        <dbReference type="ChEBI" id="CHEBI:15377"/>
        <dbReference type="ChEBI" id="CHEBI:18254"/>
        <dbReference type="ChEBI" id="CHEBI:43474"/>
        <dbReference type="ChEBI" id="CHEBI:58043"/>
        <dbReference type="EC" id="3.1.3.5"/>
    </reaction>
</comment>
<evidence type="ECO:0000259" key="10">
    <source>
        <dbReference type="Pfam" id="PF01975"/>
    </source>
</evidence>
<dbReference type="InterPro" id="IPR030048">
    <property type="entry name" value="SurE"/>
</dbReference>
<organism evidence="11 12">
    <name type="scientific">Malonomonas rubra DSM 5091</name>
    <dbReference type="NCBI Taxonomy" id="1122189"/>
    <lineage>
        <taxon>Bacteria</taxon>
        <taxon>Pseudomonadati</taxon>
        <taxon>Thermodesulfobacteriota</taxon>
        <taxon>Desulfuromonadia</taxon>
        <taxon>Desulfuromonadales</taxon>
        <taxon>Geopsychrobacteraceae</taxon>
        <taxon>Malonomonas</taxon>
    </lineage>
</organism>
<accession>A0A1M6DCD6</accession>
<keyword evidence="5 9" id="KW-0963">Cytoplasm</keyword>
<dbReference type="InterPro" id="IPR002828">
    <property type="entry name" value="SurE-like_Pase/nucleotidase"/>
</dbReference>
<feature type="binding site" evidence="9">
    <location>
        <position position="8"/>
    </location>
    <ligand>
        <name>a divalent metal cation</name>
        <dbReference type="ChEBI" id="CHEBI:60240"/>
    </ligand>
</feature>
<dbReference type="Pfam" id="PF01975">
    <property type="entry name" value="SurE"/>
    <property type="match status" value="1"/>
</dbReference>
<dbReference type="GO" id="GO:0046872">
    <property type="term" value="F:metal ion binding"/>
    <property type="evidence" value="ECO:0007669"/>
    <property type="project" value="UniProtKB-UniRule"/>
</dbReference>
<dbReference type="Proteomes" id="UP000184171">
    <property type="component" value="Unassembled WGS sequence"/>
</dbReference>
<evidence type="ECO:0000256" key="9">
    <source>
        <dbReference type="HAMAP-Rule" id="MF_00060"/>
    </source>
</evidence>
<comment type="subcellular location">
    <subcellularLocation>
        <location evidence="3 9">Cytoplasm</location>
    </subcellularLocation>
</comment>
<dbReference type="GO" id="GO:0008253">
    <property type="term" value="F:5'-nucleotidase activity"/>
    <property type="evidence" value="ECO:0007669"/>
    <property type="project" value="UniProtKB-UniRule"/>
</dbReference>
<evidence type="ECO:0000256" key="7">
    <source>
        <dbReference type="ARBA" id="ARBA00022741"/>
    </source>
</evidence>
<evidence type="ECO:0000256" key="4">
    <source>
        <dbReference type="ARBA" id="ARBA00011062"/>
    </source>
</evidence>
<feature type="binding site" evidence="9">
    <location>
        <position position="9"/>
    </location>
    <ligand>
        <name>a divalent metal cation</name>
        <dbReference type="ChEBI" id="CHEBI:60240"/>
    </ligand>
</feature>